<dbReference type="NCBIfam" id="NF010412">
    <property type="entry name" value="PRK13838.1"/>
    <property type="match status" value="1"/>
</dbReference>
<dbReference type="InterPro" id="IPR014139">
    <property type="entry name" value="Peptidase_S26C_TraF"/>
</dbReference>
<evidence type="ECO:0000313" key="8">
    <source>
        <dbReference type="EMBL" id="NHT77674.1"/>
    </source>
</evidence>
<dbReference type="Pfam" id="PF10502">
    <property type="entry name" value="Peptidase_S26"/>
    <property type="match status" value="1"/>
</dbReference>
<dbReference type="AlphaFoldDB" id="A0AA44CCB4"/>
<reference evidence="8" key="1">
    <citation type="submission" date="2020-03" db="EMBL/GenBank/DDBJ databases">
        <title>Ferranicluibacter endophyticum gen. nov., sp. nov., a new genus isolated from Rubus ulmifolius Schott. stem.</title>
        <authorList>
            <person name="Roca-Couso R."/>
            <person name="Flores-Felix J.D."/>
            <person name="Igual J.M."/>
            <person name="Rivas R."/>
        </authorList>
    </citation>
    <scope>NUCLEOTIDE SEQUENCE</scope>
    <source>
        <strain evidence="8">CRRU44</strain>
    </source>
</reference>
<keyword evidence="3" id="KW-0732">Signal</keyword>
<evidence type="ECO:0000256" key="4">
    <source>
        <dbReference type="ARBA" id="ARBA00022764"/>
    </source>
</evidence>
<organism evidence="8 9">
    <name type="scientific">Ferranicluibacter rubi</name>
    <dbReference type="NCBI Taxonomy" id="2715133"/>
    <lineage>
        <taxon>Bacteria</taxon>
        <taxon>Pseudomonadati</taxon>
        <taxon>Pseudomonadota</taxon>
        <taxon>Alphaproteobacteria</taxon>
        <taxon>Hyphomicrobiales</taxon>
        <taxon>Rhizobiaceae</taxon>
        <taxon>Ferranicluibacter</taxon>
    </lineage>
</organism>
<evidence type="ECO:0000256" key="5">
    <source>
        <dbReference type="ARBA" id="ARBA00022971"/>
    </source>
</evidence>
<dbReference type="EMBL" id="JAANCM010000010">
    <property type="protein sequence ID" value="NHT77674.1"/>
    <property type="molecule type" value="Genomic_DNA"/>
</dbReference>
<dbReference type="Proteomes" id="UP001155840">
    <property type="component" value="Unassembled WGS sequence"/>
</dbReference>
<dbReference type="RefSeq" id="WP_167130214.1">
    <property type="nucleotide sequence ID" value="NZ_JAANCM010000010.1"/>
</dbReference>
<name>A0AA44CCB4_9HYPH</name>
<comment type="subcellular location">
    <subcellularLocation>
        <location evidence="1">Periplasm</location>
    </subcellularLocation>
</comment>
<comment type="similarity">
    <text evidence="2">Belongs to the peptidase S26C family.</text>
</comment>
<dbReference type="InterPro" id="IPR036286">
    <property type="entry name" value="LexA/Signal_pep-like_sf"/>
</dbReference>
<dbReference type="NCBIfam" id="TIGR02771">
    <property type="entry name" value="TraF_Ti"/>
    <property type="match status" value="1"/>
</dbReference>
<dbReference type="Gene3D" id="2.10.109.10">
    <property type="entry name" value="Umud Fragment, subunit A"/>
    <property type="match status" value="1"/>
</dbReference>
<keyword evidence="6" id="KW-0472">Membrane</keyword>
<sequence length="188" mass="20105">MSALGWNRTGNRSHRLKAAAIVVTAGICALSAFTLGWIGGFRINLTPSEPLGLWHIVPLDRPAVVGDVVFICPPVTATMREARERGYLRRGRCPAGYAPLIKTIAGVAGQDVEVGADVRIARHAVPRSSVSMVDGKGRPLARFNGGVIQTGHVFVHSTFIGSFDSRYFGPIPTSGILGQAQEVWTYAP</sequence>
<evidence type="ECO:0000256" key="6">
    <source>
        <dbReference type="SAM" id="Phobius"/>
    </source>
</evidence>
<accession>A0AA44CCB4</accession>
<comment type="caution">
    <text evidence="8">The sequence shown here is derived from an EMBL/GenBank/DDBJ whole genome shotgun (WGS) entry which is preliminary data.</text>
</comment>
<evidence type="ECO:0000256" key="3">
    <source>
        <dbReference type="ARBA" id="ARBA00022729"/>
    </source>
</evidence>
<dbReference type="GO" id="GO:0004252">
    <property type="term" value="F:serine-type endopeptidase activity"/>
    <property type="evidence" value="ECO:0007669"/>
    <property type="project" value="InterPro"/>
</dbReference>
<evidence type="ECO:0000256" key="1">
    <source>
        <dbReference type="ARBA" id="ARBA00004418"/>
    </source>
</evidence>
<keyword evidence="6" id="KW-0812">Transmembrane</keyword>
<gene>
    <name evidence="8" type="primary">traF</name>
    <name evidence="8" type="ORF">G8E10_18375</name>
</gene>
<dbReference type="InterPro" id="IPR019533">
    <property type="entry name" value="Peptidase_S26"/>
</dbReference>
<proteinExistence type="inferred from homology"/>
<feature type="transmembrane region" description="Helical" evidence="6">
    <location>
        <begin position="20"/>
        <end position="43"/>
    </location>
</feature>
<evidence type="ECO:0000313" key="9">
    <source>
        <dbReference type="Proteomes" id="UP001155840"/>
    </source>
</evidence>
<keyword evidence="9" id="KW-1185">Reference proteome</keyword>
<keyword evidence="4" id="KW-0574">Periplasm</keyword>
<dbReference type="GO" id="GO:0042597">
    <property type="term" value="C:periplasmic space"/>
    <property type="evidence" value="ECO:0007669"/>
    <property type="project" value="UniProtKB-SubCell"/>
</dbReference>
<evidence type="ECO:0000259" key="7">
    <source>
        <dbReference type="Pfam" id="PF10502"/>
    </source>
</evidence>
<protein>
    <submittedName>
        <fullName evidence="8">Conjugative transfer signal peptidase TraF</fullName>
    </submittedName>
</protein>
<dbReference type="SUPFAM" id="SSF51306">
    <property type="entry name" value="LexA/Signal peptidase"/>
    <property type="match status" value="1"/>
</dbReference>
<keyword evidence="6" id="KW-1133">Transmembrane helix</keyword>
<dbReference type="GO" id="GO:0006465">
    <property type="term" value="P:signal peptide processing"/>
    <property type="evidence" value="ECO:0007669"/>
    <property type="project" value="InterPro"/>
</dbReference>
<feature type="domain" description="Peptidase S26" evidence="7">
    <location>
        <begin position="21"/>
        <end position="184"/>
    </location>
</feature>
<keyword evidence="5" id="KW-0184">Conjugation</keyword>
<evidence type="ECO:0000256" key="2">
    <source>
        <dbReference type="ARBA" id="ARBA00005849"/>
    </source>
</evidence>